<reference evidence="1" key="1">
    <citation type="submission" date="2023-06" db="EMBL/GenBank/DDBJ databases">
        <title>Genome-scale phylogeny and comparative genomics of the fungal order Sordariales.</title>
        <authorList>
            <consortium name="Lawrence Berkeley National Laboratory"/>
            <person name="Hensen N."/>
            <person name="Bonometti L."/>
            <person name="Westerberg I."/>
            <person name="Brannstrom I.O."/>
            <person name="Guillou S."/>
            <person name="Cros-Aarteil S."/>
            <person name="Calhoun S."/>
            <person name="Haridas S."/>
            <person name="Kuo A."/>
            <person name="Mondo S."/>
            <person name="Pangilinan J."/>
            <person name="Riley R."/>
            <person name="Labutti K."/>
            <person name="Andreopoulos B."/>
            <person name="Lipzen A."/>
            <person name="Chen C."/>
            <person name="Yanf M."/>
            <person name="Daum C."/>
            <person name="Ng V."/>
            <person name="Clum A."/>
            <person name="Steindorff A."/>
            <person name="Ohm R."/>
            <person name="Martin F."/>
            <person name="Silar P."/>
            <person name="Natvig D."/>
            <person name="Lalanne C."/>
            <person name="Gautier V."/>
            <person name="Ament-Velasquez S.L."/>
            <person name="Kruys A."/>
            <person name="Hutchinson M.I."/>
            <person name="Powell A.J."/>
            <person name="Barry K."/>
            <person name="Miller A.N."/>
            <person name="Grigoriev I.V."/>
            <person name="Debuchy R."/>
            <person name="Gladieux P."/>
            <person name="Thoren M.H."/>
            <person name="Johannesson H."/>
        </authorList>
    </citation>
    <scope>NUCLEOTIDE SEQUENCE</scope>
    <source>
        <strain evidence="1">SMH4607-1</strain>
    </source>
</reference>
<organism evidence="1 2">
    <name type="scientific">Lasiosphaeris hirsuta</name>
    <dbReference type="NCBI Taxonomy" id="260670"/>
    <lineage>
        <taxon>Eukaryota</taxon>
        <taxon>Fungi</taxon>
        <taxon>Dikarya</taxon>
        <taxon>Ascomycota</taxon>
        <taxon>Pezizomycotina</taxon>
        <taxon>Sordariomycetes</taxon>
        <taxon>Sordariomycetidae</taxon>
        <taxon>Sordariales</taxon>
        <taxon>Lasiosphaeriaceae</taxon>
        <taxon>Lasiosphaeris</taxon>
    </lineage>
</organism>
<dbReference type="AlphaFoldDB" id="A0AA40DNV6"/>
<dbReference type="Gene3D" id="2.60.120.620">
    <property type="entry name" value="q2cbj1_9rhob like domain"/>
    <property type="match status" value="1"/>
</dbReference>
<comment type="caution">
    <text evidence="1">The sequence shown here is derived from an EMBL/GenBank/DDBJ whole genome shotgun (WGS) entry which is preliminary data.</text>
</comment>
<gene>
    <name evidence="1" type="ORF">B0H67DRAFT_589231</name>
</gene>
<accession>A0AA40DNV6</accession>
<keyword evidence="2" id="KW-1185">Reference proteome</keyword>
<dbReference type="InterPro" id="IPR008775">
    <property type="entry name" value="Phytyl_CoA_dOase-like"/>
</dbReference>
<proteinExistence type="predicted"/>
<dbReference type="EMBL" id="JAUKUA010000006">
    <property type="protein sequence ID" value="KAK0708066.1"/>
    <property type="molecule type" value="Genomic_DNA"/>
</dbReference>
<dbReference type="PANTHER" id="PTHR40470">
    <property type="entry name" value="PHYTANOYL-COA DIOXYGENASE FAMILY PROTEIN (AFU_ORTHOLOGUE AFUA_2G15850)"/>
    <property type="match status" value="1"/>
</dbReference>
<evidence type="ECO:0000313" key="2">
    <source>
        <dbReference type="Proteomes" id="UP001172102"/>
    </source>
</evidence>
<sequence length="302" mass="32493">MENRAFLADQLHDQGYVIVPSLLSAAELSTLRTAATALTSLARTGQWPYVRTVGKQFPPWPTPTPVSPPADIWGVQHLLHPSLPAPVQSAFAAVYFSPALLSIAKHLVTPHGSPPAADADLVLELLNLLTNPTATPFALTWHRDDIPASTAPADEAALLARPAWHTQYNLALFDGDDSLVVVPGSHRRVRTDAERAADPYAADMPGQVRVVLGAGDVVFYDNNILHRGVYGVERERMTVHGSVGHVRGSKGRARNVLQHGIGEWVGGCDFSGRGEGRERVEGMRARAVEMGTGRDVGFSLEG</sequence>
<evidence type="ECO:0000313" key="1">
    <source>
        <dbReference type="EMBL" id="KAK0708066.1"/>
    </source>
</evidence>
<name>A0AA40DNV6_9PEZI</name>
<dbReference type="SUPFAM" id="SSF51197">
    <property type="entry name" value="Clavaminate synthase-like"/>
    <property type="match status" value="1"/>
</dbReference>
<dbReference type="Proteomes" id="UP001172102">
    <property type="component" value="Unassembled WGS sequence"/>
</dbReference>
<protein>
    <recommendedName>
        <fullName evidence="3">Phytanoyl-CoA dioxygenase</fullName>
    </recommendedName>
</protein>
<dbReference type="Pfam" id="PF05721">
    <property type="entry name" value="PhyH"/>
    <property type="match status" value="1"/>
</dbReference>
<evidence type="ECO:0008006" key="3">
    <source>
        <dbReference type="Google" id="ProtNLM"/>
    </source>
</evidence>
<dbReference type="PANTHER" id="PTHR40470:SF1">
    <property type="entry name" value="PHYTANOYL-COA DIOXYGENASE FAMILY PROTEIN (AFU_ORTHOLOGUE AFUA_2G15850)"/>
    <property type="match status" value="1"/>
</dbReference>